<dbReference type="AlphaFoldDB" id="A0A7J6DJB3"/>
<feature type="compositionally biased region" description="Polar residues" evidence="1">
    <location>
        <begin position="175"/>
        <end position="199"/>
    </location>
</feature>
<evidence type="ECO:0000313" key="3">
    <source>
        <dbReference type="Proteomes" id="UP000583929"/>
    </source>
</evidence>
<sequence>MENFHGGNNYSKPSRIKIPPGMKTQQLMIGSSGRYQTSAISATFDSFADNPDHNSSIIRYLRSGSAIAGNLALAEEKVIDATKHCNPFHHYGGNGNSGHSGFVSRGFGSSSVLSPMKNMMDRSSQVYRTPVKAVEGEEVLVMDGVPVSNGVGSSRYSSKIQAAHGKENLRPTRLINKNKTETPVSSKPKNSPGQSSYSPKSPLRAMTPTRATSLTTSKGTTSFDMASRDWCLQDDGIIVALPCSSSTKKSPSRESINAYINGVLYGPAKKRLPIFPFSSGK</sequence>
<dbReference type="Proteomes" id="UP000583929">
    <property type="component" value="Unassembled WGS sequence"/>
</dbReference>
<organism evidence="2 3">
    <name type="scientific">Cannabis sativa</name>
    <name type="common">Hemp</name>
    <name type="synonym">Marijuana</name>
    <dbReference type="NCBI Taxonomy" id="3483"/>
    <lineage>
        <taxon>Eukaryota</taxon>
        <taxon>Viridiplantae</taxon>
        <taxon>Streptophyta</taxon>
        <taxon>Embryophyta</taxon>
        <taxon>Tracheophyta</taxon>
        <taxon>Spermatophyta</taxon>
        <taxon>Magnoliopsida</taxon>
        <taxon>eudicotyledons</taxon>
        <taxon>Gunneridae</taxon>
        <taxon>Pentapetalae</taxon>
        <taxon>rosids</taxon>
        <taxon>fabids</taxon>
        <taxon>Rosales</taxon>
        <taxon>Cannabaceae</taxon>
        <taxon>Cannabis</taxon>
    </lineage>
</organism>
<protein>
    <submittedName>
        <fullName evidence="2">Uncharacterized protein</fullName>
    </submittedName>
</protein>
<dbReference type="EMBL" id="JAATIQ010001117">
    <property type="protein sequence ID" value="KAF4346183.1"/>
    <property type="molecule type" value="Genomic_DNA"/>
</dbReference>
<accession>A0A7J6DJB3</accession>
<evidence type="ECO:0000313" key="2">
    <source>
        <dbReference type="EMBL" id="KAF4346183.1"/>
    </source>
</evidence>
<feature type="compositionally biased region" description="Polar residues" evidence="1">
    <location>
        <begin position="209"/>
        <end position="220"/>
    </location>
</feature>
<name>A0A7J6DJB3_CANSA</name>
<reference evidence="2 3" key="1">
    <citation type="journal article" date="2020" name="bioRxiv">
        <title>Sequence and annotation of 42 cannabis genomes reveals extensive copy number variation in cannabinoid synthesis and pathogen resistance genes.</title>
        <authorList>
            <person name="Mckernan K.J."/>
            <person name="Helbert Y."/>
            <person name="Kane L.T."/>
            <person name="Ebling H."/>
            <person name="Zhang L."/>
            <person name="Liu B."/>
            <person name="Eaton Z."/>
            <person name="Mclaughlin S."/>
            <person name="Kingan S."/>
            <person name="Baybayan P."/>
            <person name="Concepcion G."/>
            <person name="Jordan M."/>
            <person name="Riva A."/>
            <person name="Barbazuk W."/>
            <person name="Harkins T."/>
        </authorList>
    </citation>
    <scope>NUCLEOTIDE SEQUENCE [LARGE SCALE GENOMIC DNA]</scope>
    <source>
        <strain evidence="3">cv. Jamaican Lion 4</strain>
        <tissue evidence="2">Leaf</tissue>
    </source>
</reference>
<keyword evidence="3" id="KW-1185">Reference proteome</keyword>
<proteinExistence type="predicted"/>
<gene>
    <name evidence="2" type="ORF">G4B88_030571</name>
</gene>
<feature type="region of interest" description="Disordered" evidence="1">
    <location>
        <begin position="152"/>
        <end position="220"/>
    </location>
</feature>
<comment type="caution">
    <text evidence="2">The sequence shown here is derived from an EMBL/GenBank/DDBJ whole genome shotgun (WGS) entry which is preliminary data.</text>
</comment>
<evidence type="ECO:0000256" key="1">
    <source>
        <dbReference type="SAM" id="MobiDB-lite"/>
    </source>
</evidence>